<keyword evidence="5 9" id="KW-0235">DNA replication</keyword>
<dbReference type="SUPFAM" id="SSF56731">
    <property type="entry name" value="DNA primase core"/>
    <property type="match status" value="1"/>
</dbReference>
<dbReference type="GO" id="GO:0003899">
    <property type="term" value="F:DNA-directed RNA polymerase activity"/>
    <property type="evidence" value="ECO:0007669"/>
    <property type="project" value="UniProtKB-UniRule"/>
</dbReference>
<evidence type="ECO:0000313" key="13">
    <source>
        <dbReference type="Proteomes" id="UP000290932"/>
    </source>
</evidence>
<evidence type="ECO:0000256" key="5">
    <source>
        <dbReference type="ARBA" id="ARBA00022705"/>
    </source>
</evidence>
<organism evidence="12 13">
    <name type="scientific">Methanoculleus taiwanensis</name>
    <dbReference type="NCBI Taxonomy" id="1550565"/>
    <lineage>
        <taxon>Archaea</taxon>
        <taxon>Methanobacteriati</taxon>
        <taxon>Methanobacteriota</taxon>
        <taxon>Stenosarchaea group</taxon>
        <taxon>Methanomicrobia</taxon>
        <taxon>Methanomicrobiales</taxon>
        <taxon>Methanomicrobiaceae</taxon>
        <taxon>Methanoculleus</taxon>
    </lineage>
</organism>
<dbReference type="NCBIfam" id="NF003108">
    <property type="entry name" value="PRK04031.1-1"/>
    <property type="match status" value="1"/>
</dbReference>
<dbReference type="Pfam" id="PF13662">
    <property type="entry name" value="Toprim_4"/>
    <property type="match status" value="1"/>
</dbReference>
<evidence type="ECO:0000256" key="8">
    <source>
        <dbReference type="ARBA" id="ARBA00023163"/>
    </source>
</evidence>
<dbReference type="InterPro" id="IPR050219">
    <property type="entry name" value="DnaG_primase"/>
</dbReference>
<keyword evidence="2 9" id="KW-0639">Primosome</keyword>
<dbReference type="OrthoDB" id="8643at2157"/>
<keyword evidence="8 9" id="KW-0804">Transcription</keyword>
<name>A0A498H130_9EURY</name>
<dbReference type="RefSeq" id="WP_128694629.1">
    <property type="nucleotide sequence ID" value="NZ_LHQS01000003.1"/>
</dbReference>
<feature type="region of interest" description="Disordered" evidence="10">
    <location>
        <begin position="290"/>
        <end position="317"/>
    </location>
</feature>
<keyword evidence="4 9" id="KW-0548">Nucleotidyltransferase</keyword>
<feature type="compositionally biased region" description="Basic and acidic residues" evidence="10">
    <location>
        <begin position="294"/>
        <end position="312"/>
    </location>
</feature>
<evidence type="ECO:0000256" key="7">
    <source>
        <dbReference type="ARBA" id="ARBA00022842"/>
    </source>
</evidence>
<keyword evidence="6" id="KW-0479">Metal-binding</keyword>
<dbReference type="GO" id="GO:0005737">
    <property type="term" value="C:cytoplasm"/>
    <property type="evidence" value="ECO:0007669"/>
    <property type="project" value="TreeGrafter"/>
</dbReference>
<evidence type="ECO:0000256" key="3">
    <source>
        <dbReference type="ARBA" id="ARBA00022679"/>
    </source>
</evidence>
<comment type="similarity">
    <text evidence="9">Belongs to the archaeal DnaG primase family.</text>
</comment>
<comment type="caution">
    <text evidence="12">The sequence shown here is derived from an EMBL/GenBank/DDBJ whole genome shotgun (WGS) entry which is preliminary data.</text>
</comment>
<evidence type="ECO:0000256" key="9">
    <source>
        <dbReference type="HAMAP-Rule" id="MF_00007"/>
    </source>
</evidence>
<evidence type="ECO:0000256" key="2">
    <source>
        <dbReference type="ARBA" id="ARBA00022515"/>
    </source>
</evidence>
<dbReference type="EC" id="2.7.7.101" evidence="9"/>
<dbReference type="GO" id="GO:0008143">
    <property type="term" value="F:poly(A) binding"/>
    <property type="evidence" value="ECO:0007669"/>
    <property type="project" value="InterPro"/>
</dbReference>
<dbReference type="GO" id="GO:0000178">
    <property type="term" value="C:exosome (RNase complex)"/>
    <property type="evidence" value="ECO:0007669"/>
    <property type="project" value="InterPro"/>
</dbReference>
<dbReference type="GO" id="GO:0006269">
    <property type="term" value="P:DNA replication, synthesis of primer"/>
    <property type="evidence" value="ECO:0007669"/>
    <property type="project" value="UniProtKB-UniRule"/>
</dbReference>
<proteinExistence type="inferred from homology"/>
<reference evidence="12 13" key="1">
    <citation type="journal article" date="2015" name="Int. J. Syst. Evol. Microbiol.">
        <title>Methanoculleus taiwanensis sp. nov., a methanogen isolated from deep marine sediment at the deformation front area near Taiwan.</title>
        <authorList>
            <person name="Weng C.Y."/>
            <person name="Chen S.C."/>
            <person name="Lai M.C."/>
            <person name="Wu S.Y."/>
            <person name="Lin S."/>
            <person name="Yang T.F."/>
            <person name="Chen P.C."/>
        </authorList>
    </citation>
    <scope>NUCLEOTIDE SEQUENCE [LARGE SCALE GENOMIC DNA]</scope>
    <source>
        <strain evidence="12 13">CYW4</strain>
    </source>
</reference>
<dbReference type="InterPro" id="IPR006171">
    <property type="entry name" value="TOPRIM_dom"/>
</dbReference>
<dbReference type="PANTHER" id="PTHR30313">
    <property type="entry name" value="DNA PRIMASE"/>
    <property type="match status" value="1"/>
</dbReference>
<evidence type="ECO:0000313" key="12">
    <source>
        <dbReference type="EMBL" id="RXE55566.1"/>
    </source>
</evidence>
<keyword evidence="7" id="KW-0460">Magnesium</keyword>
<dbReference type="InterPro" id="IPR034154">
    <property type="entry name" value="TOPRIM_DnaG/twinkle"/>
</dbReference>
<protein>
    <recommendedName>
        <fullName evidence="9">DNA primase DnaG</fullName>
        <ecNumber evidence="9">2.7.7.101</ecNumber>
    </recommendedName>
</protein>
<evidence type="ECO:0000259" key="11">
    <source>
        <dbReference type="PROSITE" id="PS50880"/>
    </source>
</evidence>
<evidence type="ECO:0000256" key="1">
    <source>
        <dbReference type="ARBA" id="ARBA00022478"/>
    </source>
</evidence>
<feature type="domain" description="Toprim" evidence="11">
    <location>
        <begin position="171"/>
        <end position="255"/>
    </location>
</feature>
<comment type="function">
    <text evidence="9">RNA polymerase that catalyzes the synthesis of short RNA molecules used as primers for DNA polymerase during DNA replication.</text>
</comment>
<comment type="subunit">
    <text evidence="9">Forms a ternary complex with MCM helicase and DNA.</text>
</comment>
<dbReference type="PROSITE" id="PS50880">
    <property type="entry name" value="TOPRIM"/>
    <property type="match status" value="1"/>
</dbReference>
<evidence type="ECO:0000256" key="10">
    <source>
        <dbReference type="SAM" id="MobiDB-lite"/>
    </source>
</evidence>
<dbReference type="PANTHER" id="PTHR30313:SF2">
    <property type="entry name" value="DNA PRIMASE"/>
    <property type="match status" value="1"/>
</dbReference>
<dbReference type="EMBL" id="LHQS01000003">
    <property type="protein sequence ID" value="RXE55566.1"/>
    <property type="molecule type" value="Genomic_DNA"/>
</dbReference>
<dbReference type="AlphaFoldDB" id="A0A498H130"/>
<keyword evidence="3 9" id="KW-0808">Transferase</keyword>
<dbReference type="HAMAP" id="MF_00007">
    <property type="entry name" value="DNA_primase_DnaG_arc"/>
    <property type="match status" value="1"/>
</dbReference>
<dbReference type="Proteomes" id="UP000290932">
    <property type="component" value="Unassembled WGS sequence"/>
</dbReference>
<sequence>MYSPETTKYLIHLTLQTEGVVDKPDVVGAIFGQTEGLLGEDLDLRDLQRTGRVGRIDVQTVTKRGETKGEILISSSLDRAETALLASSLETIDRVGPCAAHVTVDRIEDIRVTKRRKIVDRAKELLLEHFDEGEINSDELLDEVREVIRIEKLELLGSEKVPAGPNVIDSDAIIVVEGRADVINLLRYGIKNAVAVEGTNVPDIIIDLCSRKTATAFLDGDRGGELILRELLQVADIDFVSYCQRGKSVEGMTRKEIIKALRNKVPAEFTAEYTGKIDQEQPEKAIPAEATAPADEKAPGAQAREPEKKQEETEQGVPTTLADHITNVKGRNLARFLSSDTAVLMESNAADLETALESLNGKVEGLVVDRVVDQRLLDRLCGKNLEYVAARDFKGITKRPASIRLIKMG</sequence>
<dbReference type="GO" id="GO:1990077">
    <property type="term" value="C:primosome complex"/>
    <property type="evidence" value="ECO:0007669"/>
    <property type="project" value="UniProtKB-KW"/>
</dbReference>
<dbReference type="SMART" id="SM00493">
    <property type="entry name" value="TOPRIM"/>
    <property type="match status" value="1"/>
</dbReference>
<gene>
    <name evidence="9" type="primary">dnaG</name>
    <name evidence="12" type="ORF">ABH15_11950</name>
</gene>
<keyword evidence="1 9" id="KW-0240">DNA-directed RNA polymerase</keyword>
<comment type="catalytic activity">
    <reaction evidence="9">
        <text>ssDNA + n NTP = ssDNA/pppN(pN)n-1 hybrid + (n-1) diphosphate.</text>
        <dbReference type="EC" id="2.7.7.101"/>
    </reaction>
</comment>
<dbReference type="GO" id="GO:0000428">
    <property type="term" value="C:DNA-directed RNA polymerase complex"/>
    <property type="evidence" value="ECO:0007669"/>
    <property type="project" value="UniProtKB-KW"/>
</dbReference>
<dbReference type="GO" id="GO:0046872">
    <property type="term" value="F:metal ion binding"/>
    <property type="evidence" value="ECO:0007669"/>
    <property type="project" value="UniProtKB-KW"/>
</dbReference>
<dbReference type="InterPro" id="IPR020607">
    <property type="entry name" value="Primase_DnaG_arc"/>
</dbReference>
<dbReference type="CDD" id="cd01029">
    <property type="entry name" value="TOPRIM_primases"/>
    <property type="match status" value="1"/>
</dbReference>
<keyword evidence="13" id="KW-1185">Reference proteome</keyword>
<evidence type="ECO:0000256" key="4">
    <source>
        <dbReference type="ARBA" id="ARBA00022695"/>
    </source>
</evidence>
<evidence type="ECO:0000256" key="6">
    <source>
        <dbReference type="ARBA" id="ARBA00022723"/>
    </source>
</evidence>
<dbReference type="Gene3D" id="3.40.1360.10">
    <property type="match status" value="1"/>
</dbReference>
<accession>A0A498H130</accession>